<evidence type="ECO:0008006" key="5">
    <source>
        <dbReference type="Google" id="ProtNLM"/>
    </source>
</evidence>
<keyword evidence="2" id="KW-0812">Transmembrane</keyword>
<evidence type="ECO:0000256" key="1">
    <source>
        <dbReference type="SAM" id="MobiDB-lite"/>
    </source>
</evidence>
<protein>
    <recommendedName>
        <fullName evidence="5">Transmembrane protein</fullName>
    </recommendedName>
</protein>
<keyword evidence="2" id="KW-0472">Membrane</keyword>
<evidence type="ECO:0000256" key="2">
    <source>
        <dbReference type="SAM" id="Phobius"/>
    </source>
</evidence>
<dbReference type="RefSeq" id="WP_289232932.1">
    <property type="nucleotide sequence ID" value="NZ_AP027735.1"/>
</dbReference>
<dbReference type="EMBL" id="AP027735">
    <property type="protein sequence ID" value="BDZ58211.1"/>
    <property type="molecule type" value="Genomic_DNA"/>
</dbReference>
<name>A0ABN6YMF6_9MICO</name>
<gene>
    <name evidence="3" type="ORF">GCM10025872_18680</name>
</gene>
<organism evidence="3 4">
    <name type="scientific">Barrientosiimonas endolithica</name>
    <dbReference type="NCBI Taxonomy" id="1535208"/>
    <lineage>
        <taxon>Bacteria</taxon>
        <taxon>Bacillati</taxon>
        <taxon>Actinomycetota</taxon>
        <taxon>Actinomycetes</taxon>
        <taxon>Micrococcales</taxon>
        <taxon>Dermacoccaceae</taxon>
        <taxon>Barrientosiimonas</taxon>
    </lineage>
</organism>
<proteinExistence type="predicted"/>
<evidence type="ECO:0000313" key="4">
    <source>
        <dbReference type="Proteomes" id="UP001321421"/>
    </source>
</evidence>
<accession>A0ABN6YMF6</accession>
<feature type="transmembrane region" description="Helical" evidence="2">
    <location>
        <begin position="79"/>
        <end position="99"/>
    </location>
</feature>
<feature type="region of interest" description="Disordered" evidence="1">
    <location>
        <begin position="106"/>
        <end position="145"/>
    </location>
</feature>
<keyword evidence="4" id="KW-1185">Reference proteome</keyword>
<sequence>MPSEVPETRTVLTPRTGTKVSLIVALVLVAVAVYWYFVPLYILSGTGQPFMCGSAQNPPTDNFPKNICGDIPTVYKLRALATLAAALIVGVLGALLFGFDRRTEARVPRASDDAVSNDGPDETADATDLPTRAGRRAETGSDTDR</sequence>
<keyword evidence="2" id="KW-1133">Transmembrane helix</keyword>
<reference evidence="4" key="1">
    <citation type="journal article" date="2019" name="Int. J. Syst. Evol. Microbiol.">
        <title>The Global Catalogue of Microorganisms (GCM) 10K type strain sequencing project: providing services to taxonomists for standard genome sequencing and annotation.</title>
        <authorList>
            <consortium name="The Broad Institute Genomics Platform"/>
            <consortium name="The Broad Institute Genome Sequencing Center for Infectious Disease"/>
            <person name="Wu L."/>
            <person name="Ma J."/>
        </authorList>
    </citation>
    <scope>NUCLEOTIDE SEQUENCE [LARGE SCALE GENOMIC DNA]</scope>
    <source>
        <strain evidence="4">NBRC 110608</strain>
    </source>
</reference>
<feature type="compositionally biased region" description="Basic and acidic residues" evidence="1">
    <location>
        <begin position="135"/>
        <end position="145"/>
    </location>
</feature>
<evidence type="ECO:0000313" key="3">
    <source>
        <dbReference type="EMBL" id="BDZ58211.1"/>
    </source>
</evidence>
<dbReference type="Proteomes" id="UP001321421">
    <property type="component" value="Chromosome"/>
</dbReference>
<feature type="transmembrane region" description="Helical" evidence="2">
    <location>
        <begin position="20"/>
        <end position="37"/>
    </location>
</feature>